<gene>
    <name evidence="1" type="ORF">LY60_03345</name>
</gene>
<dbReference type="InterPro" id="IPR036412">
    <property type="entry name" value="HAD-like_sf"/>
</dbReference>
<reference evidence="1 2" key="1">
    <citation type="submission" date="2019-07" db="EMBL/GenBank/DDBJ databases">
        <title>Genomic Encyclopedia of Type Strains, Phase I: the one thousand microbial genomes (KMG-I) project.</title>
        <authorList>
            <person name="Kyrpides N."/>
        </authorList>
    </citation>
    <scope>NUCLEOTIDE SEQUENCE [LARGE SCALE GENOMIC DNA]</scope>
    <source>
        <strain evidence="1 2">DSM 13558</strain>
    </source>
</reference>
<dbReference type="SFLD" id="SFLDS00003">
    <property type="entry name" value="Haloacid_Dehalogenase"/>
    <property type="match status" value="1"/>
</dbReference>
<evidence type="ECO:0000313" key="1">
    <source>
        <dbReference type="EMBL" id="TWH77579.1"/>
    </source>
</evidence>
<dbReference type="GO" id="GO:0006281">
    <property type="term" value="P:DNA repair"/>
    <property type="evidence" value="ECO:0007669"/>
    <property type="project" value="TreeGrafter"/>
</dbReference>
<dbReference type="SFLD" id="SFLDG01129">
    <property type="entry name" value="C1.5:_HAD__Beta-PGM__Phosphata"/>
    <property type="match status" value="1"/>
</dbReference>
<proteinExistence type="predicted"/>
<dbReference type="RefSeq" id="WP_145086394.1">
    <property type="nucleotide sequence ID" value="NZ_JAYFNS010000033.1"/>
</dbReference>
<keyword evidence="2" id="KW-1185">Reference proteome</keyword>
<dbReference type="EMBL" id="VLKH01000013">
    <property type="protein sequence ID" value="TWH77579.1"/>
    <property type="molecule type" value="Genomic_DNA"/>
</dbReference>
<dbReference type="Gene3D" id="1.10.150.240">
    <property type="entry name" value="Putative phosphatase, domain 2"/>
    <property type="match status" value="1"/>
</dbReference>
<dbReference type="SUPFAM" id="SSF56784">
    <property type="entry name" value="HAD-like"/>
    <property type="match status" value="1"/>
</dbReference>
<dbReference type="CDD" id="cd01427">
    <property type="entry name" value="HAD_like"/>
    <property type="match status" value="1"/>
</dbReference>
<dbReference type="Proteomes" id="UP000315343">
    <property type="component" value="Unassembled WGS sequence"/>
</dbReference>
<protein>
    <submittedName>
        <fullName evidence="1">Phosphoglycolate phosphatase</fullName>
    </submittedName>
</protein>
<dbReference type="PANTHER" id="PTHR43434">
    <property type="entry name" value="PHOSPHOGLYCOLATE PHOSPHATASE"/>
    <property type="match status" value="1"/>
</dbReference>
<dbReference type="InterPro" id="IPR023214">
    <property type="entry name" value="HAD_sf"/>
</dbReference>
<evidence type="ECO:0000313" key="2">
    <source>
        <dbReference type="Proteomes" id="UP000315343"/>
    </source>
</evidence>
<organism evidence="1 2">
    <name type="scientific">Sedimentibacter saalensis</name>
    <dbReference type="NCBI Taxonomy" id="130788"/>
    <lineage>
        <taxon>Bacteria</taxon>
        <taxon>Bacillati</taxon>
        <taxon>Bacillota</taxon>
        <taxon>Tissierellia</taxon>
        <taxon>Sedimentibacter</taxon>
    </lineage>
</organism>
<dbReference type="Pfam" id="PF00702">
    <property type="entry name" value="Hydrolase"/>
    <property type="match status" value="1"/>
</dbReference>
<dbReference type="Gene3D" id="3.40.50.1000">
    <property type="entry name" value="HAD superfamily/HAD-like"/>
    <property type="match status" value="1"/>
</dbReference>
<dbReference type="OrthoDB" id="9809962at2"/>
<dbReference type="PANTHER" id="PTHR43434:SF1">
    <property type="entry name" value="PHOSPHOGLYCOLATE PHOSPHATASE"/>
    <property type="match status" value="1"/>
</dbReference>
<name>A0A562J2T7_9FIRM</name>
<dbReference type="InterPro" id="IPR006439">
    <property type="entry name" value="HAD-SF_hydro_IA"/>
</dbReference>
<comment type="caution">
    <text evidence="1">The sequence shown here is derived from an EMBL/GenBank/DDBJ whole genome shotgun (WGS) entry which is preliminary data.</text>
</comment>
<dbReference type="InterPro" id="IPR050155">
    <property type="entry name" value="HAD-like_hydrolase_sf"/>
</dbReference>
<sequence>MIKGILFDKDGTIIDFSLWRNAGVNMIETVLREYGLSDGNLKRELQRSIGITENGVEPFGALAYKTHEHVALEMHFILSRYRNIDFEEFKVHVAELLRNEVLRDDADIRETTDLRALFNHLKENGIKVGLATADTYQSAMHMVNKLNHQDMYDFFGSYDGVMKPKPHKDMCVRFCEMYGFKPYEVAIVGDSYNDMIFARNSGAIGVGVLSGVSSKINLKDTADIIIPSVESLFDKEVLSALYEEASERKFKTA</sequence>
<dbReference type="AlphaFoldDB" id="A0A562J2T7"/>
<dbReference type="GO" id="GO:0005829">
    <property type="term" value="C:cytosol"/>
    <property type="evidence" value="ECO:0007669"/>
    <property type="project" value="TreeGrafter"/>
</dbReference>
<dbReference type="InterPro" id="IPR023198">
    <property type="entry name" value="PGP-like_dom2"/>
</dbReference>
<dbReference type="GO" id="GO:0008967">
    <property type="term" value="F:phosphoglycolate phosphatase activity"/>
    <property type="evidence" value="ECO:0007669"/>
    <property type="project" value="TreeGrafter"/>
</dbReference>
<dbReference type="NCBIfam" id="TIGR01549">
    <property type="entry name" value="HAD-SF-IA-v1"/>
    <property type="match status" value="1"/>
</dbReference>
<accession>A0A562J2T7</accession>